<keyword evidence="1" id="KW-0472">Membrane</keyword>
<dbReference type="EMBL" id="DRXH01000122">
    <property type="protein sequence ID" value="HHM44361.1"/>
    <property type="molecule type" value="Genomic_DNA"/>
</dbReference>
<feature type="transmembrane region" description="Helical" evidence="1">
    <location>
        <begin position="252"/>
        <end position="274"/>
    </location>
</feature>
<feature type="transmembrane region" description="Helical" evidence="1">
    <location>
        <begin position="119"/>
        <end position="137"/>
    </location>
</feature>
<gene>
    <name evidence="2" type="ORF">ENM31_03570</name>
</gene>
<comment type="caution">
    <text evidence="2">The sequence shown here is derived from an EMBL/GenBank/DDBJ whole genome shotgun (WGS) entry which is preliminary data.</text>
</comment>
<feature type="transmembrane region" description="Helical" evidence="1">
    <location>
        <begin position="225"/>
        <end position="246"/>
    </location>
</feature>
<feature type="transmembrane region" description="Helical" evidence="1">
    <location>
        <begin position="197"/>
        <end position="218"/>
    </location>
</feature>
<protein>
    <recommendedName>
        <fullName evidence="3">NnrS family protein</fullName>
    </recommendedName>
</protein>
<evidence type="ECO:0000256" key="1">
    <source>
        <dbReference type="SAM" id="Phobius"/>
    </source>
</evidence>
<organism evidence="2">
    <name type="scientific">Caldiarchaeum subterraneum</name>
    <dbReference type="NCBI Taxonomy" id="311458"/>
    <lineage>
        <taxon>Archaea</taxon>
        <taxon>Nitrososphaerota</taxon>
        <taxon>Candidatus Caldarchaeales</taxon>
        <taxon>Candidatus Caldarchaeaceae</taxon>
        <taxon>Candidatus Caldarchaeum</taxon>
    </lineage>
</organism>
<feature type="transmembrane region" description="Helical" evidence="1">
    <location>
        <begin position="286"/>
        <end position="307"/>
    </location>
</feature>
<feature type="transmembrane region" description="Helical" evidence="1">
    <location>
        <begin position="91"/>
        <end position="110"/>
    </location>
</feature>
<feature type="transmembrane region" description="Helical" evidence="1">
    <location>
        <begin position="38"/>
        <end position="57"/>
    </location>
</feature>
<feature type="transmembrane region" description="Helical" evidence="1">
    <location>
        <begin position="143"/>
        <end position="160"/>
    </location>
</feature>
<feature type="transmembrane region" description="Helical" evidence="1">
    <location>
        <begin position="313"/>
        <end position="338"/>
    </location>
</feature>
<evidence type="ECO:0000313" key="2">
    <source>
        <dbReference type="EMBL" id="HHM44361.1"/>
    </source>
</evidence>
<feature type="transmembrane region" description="Helical" evidence="1">
    <location>
        <begin position="172"/>
        <end position="191"/>
    </location>
</feature>
<evidence type="ECO:0008006" key="3">
    <source>
        <dbReference type="Google" id="ProtNLM"/>
    </source>
</evidence>
<name>A0A7J3VT40_CALS0</name>
<dbReference type="AlphaFoldDB" id="A0A7J3VT40"/>
<keyword evidence="1" id="KW-0812">Transmembrane</keyword>
<proteinExistence type="predicted"/>
<keyword evidence="1" id="KW-1133">Transmembrane helix</keyword>
<feature type="transmembrane region" description="Helical" evidence="1">
    <location>
        <begin position="66"/>
        <end position="85"/>
    </location>
</feature>
<reference evidence="2" key="1">
    <citation type="journal article" date="2020" name="mSystems">
        <title>Genome- and Community-Level Interaction Insights into Carbon Utilization and Element Cycling Functions of Hydrothermarchaeota in Hydrothermal Sediment.</title>
        <authorList>
            <person name="Zhou Z."/>
            <person name="Liu Y."/>
            <person name="Xu W."/>
            <person name="Pan J."/>
            <person name="Luo Z.H."/>
            <person name="Li M."/>
        </authorList>
    </citation>
    <scope>NUCLEOTIDE SEQUENCE [LARGE SCALE GENOMIC DNA]</scope>
    <source>
        <strain evidence="2">SpSt-1074</strain>
    </source>
</reference>
<accession>A0A7J3VT40</accession>
<sequence>MNSRHGRLLLPPSFICLALSLAGGLSRMGVVQPPSQQIVLYHGPLLVVGFLAALIAAERAITLNNVFMHVASGFFSCGGLLLVFSSDFLTAVLWLGGGLSFALWALWMIIKFRKNFSNLFFAAASILLLTGNTFFVLDYPTTYYVFAWVGFFITFILGERMDMLKIAKASRLTYFTASLSIPLLFAGLALAEKLFFAAAFTTLLAIAMKNDVALMFLIRKGFGRYLALGLTIAYAWLAVSALVWATSSSIDAMLHSIFLGFVGSMVFAHAPIILPAIMKIRHFYTPLLYIPFMLLQLSTAARVASAYTIQLGLWSLSGLLTVTAVACFIAVGPGSVFVKKTFYAK</sequence>